<comment type="caution">
    <text evidence="1">The sequence shown here is derived from an EMBL/GenBank/DDBJ whole genome shotgun (WGS) entry which is preliminary data.</text>
</comment>
<evidence type="ECO:0000313" key="2">
    <source>
        <dbReference type="Proteomes" id="UP000050525"/>
    </source>
</evidence>
<name>A0A151MND2_ALLMI</name>
<protein>
    <submittedName>
        <fullName evidence="1">Uncharacterized protein</fullName>
    </submittedName>
</protein>
<gene>
    <name evidence="1" type="ORF">Y1Q_0003809</name>
</gene>
<dbReference type="Proteomes" id="UP000050525">
    <property type="component" value="Unassembled WGS sequence"/>
</dbReference>
<organism evidence="1 2">
    <name type="scientific">Alligator mississippiensis</name>
    <name type="common">American alligator</name>
    <dbReference type="NCBI Taxonomy" id="8496"/>
    <lineage>
        <taxon>Eukaryota</taxon>
        <taxon>Metazoa</taxon>
        <taxon>Chordata</taxon>
        <taxon>Craniata</taxon>
        <taxon>Vertebrata</taxon>
        <taxon>Euteleostomi</taxon>
        <taxon>Archelosauria</taxon>
        <taxon>Archosauria</taxon>
        <taxon>Crocodylia</taxon>
        <taxon>Alligatoridae</taxon>
        <taxon>Alligatorinae</taxon>
        <taxon>Alligator</taxon>
    </lineage>
</organism>
<sequence>MGGEDALGEVPACSSLSISTINTCSSTIHGKPGSLLINYQHQARSSLLRGGSGIGICVCFQHWFGVLSAPDRPSL</sequence>
<reference evidence="1 2" key="1">
    <citation type="journal article" date="2012" name="Genome Biol.">
        <title>Sequencing three crocodilian genomes to illuminate the evolution of archosaurs and amniotes.</title>
        <authorList>
            <person name="St John J.A."/>
            <person name="Braun E.L."/>
            <person name="Isberg S.R."/>
            <person name="Miles L.G."/>
            <person name="Chong A.Y."/>
            <person name="Gongora J."/>
            <person name="Dalzell P."/>
            <person name="Moran C."/>
            <person name="Bed'hom B."/>
            <person name="Abzhanov A."/>
            <person name="Burgess S.C."/>
            <person name="Cooksey A.M."/>
            <person name="Castoe T.A."/>
            <person name="Crawford N.G."/>
            <person name="Densmore L.D."/>
            <person name="Drew J.C."/>
            <person name="Edwards S.V."/>
            <person name="Faircloth B.C."/>
            <person name="Fujita M.K."/>
            <person name="Greenwold M.J."/>
            <person name="Hoffmann F.G."/>
            <person name="Howard J.M."/>
            <person name="Iguchi T."/>
            <person name="Janes D.E."/>
            <person name="Khan S.Y."/>
            <person name="Kohno S."/>
            <person name="de Koning A.J."/>
            <person name="Lance S.L."/>
            <person name="McCarthy F.M."/>
            <person name="McCormack J.E."/>
            <person name="Merchant M.E."/>
            <person name="Peterson D.G."/>
            <person name="Pollock D.D."/>
            <person name="Pourmand N."/>
            <person name="Raney B.J."/>
            <person name="Roessler K.A."/>
            <person name="Sanford J.R."/>
            <person name="Sawyer R.H."/>
            <person name="Schmidt C.J."/>
            <person name="Triplett E.W."/>
            <person name="Tuberville T.D."/>
            <person name="Venegas-Anaya M."/>
            <person name="Howard J.T."/>
            <person name="Jarvis E.D."/>
            <person name="Guillette L.J.Jr."/>
            <person name="Glenn T.C."/>
            <person name="Green R.E."/>
            <person name="Ray D.A."/>
        </authorList>
    </citation>
    <scope>NUCLEOTIDE SEQUENCE [LARGE SCALE GENOMIC DNA]</scope>
    <source>
        <strain evidence="1">KSC_2009_1</strain>
    </source>
</reference>
<keyword evidence="2" id="KW-1185">Reference proteome</keyword>
<dbReference type="EMBL" id="AKHW03005657">
    <property type="protein sequence ID" value="KYO26047.1"/>
    <property type="molecule type" value="Genomic_DNA"/>
</dbReference>
<accession>A0A151MND2</accession>
<proteinExistence type="predicted"/>
<dbReference type="AlphaFoldDB" id="A0A151MND2"/>
<evidence type="ECO:0000313" key="1">
    <source>
        <dbReference type="EMBL" id="KYO26047.1"/>
    </source>
</evidence>